<organism evidence="9 10">
    <name type="scientific">Rhizobium grahamii</name>
    <dbReference type="NCBI Taxonomy" id="1120045"/>
    <lineage>
        <taxon>Bacteria</taxon>
        <taxon>Pseudomonadati</taxon>
        <taxon>Pseudomonadota</taxon>
        <taxon>Alphaproteobacteria</taxon>
        <taxon>Hyphomicrobiales</taxon>
        <taxon>Rhizobiaceae</taxon>
        <taxon>Rhizobium/Agrobacterium group</taxon>
        <taxon>Rhizobium</taxon>
    </lineage>
</organism>
<keyword evidence="4 7" id="KW-1133">Transmembrane helix</keyword>
<keyword evidence="10" id="KW-1185">Reference proteome</keyword>
<proteinExistence type="inferred from homology"/>
<evidence type="ECO:0000256" key="7">
    <source>
        <dbReference type="SAM" id="Phobius"/>
    </source>
</evidence>
<dbReference type="AlphaFoldDB" id="A0A5Q0CHU3"/>
<evidence type="ECO:0000256" key="4">
    <source>
        <dbReference type="ARBA" id="ARBA00022989"/>
    </source>
</evidence>
<dbReference type="PANTHER" id="PTHR11403:SF6">
    <property type="entry name" value="NITRIC OXIDE REDUCTASE SUBUNIT E"/>
    <property type="match status" value="1"/>
</dbReference>
<comment type="similarity">
    <text evidence="2 6">Belongs to the cytochrome c oxidase subunit 3 family.</text>
</comment>
<evidence type="ECO:0000313" key="10">
    <source>
        <dbReference type="Proteomes" id="UP000326881"/>
    </source>
</evidence>
<dbReference type="KEGG" id="rgr:FZ934_20390"/>
<protein>
    <submittedName>
        <fullName evidence="9">Cytochrome c oxidase subunit 3 family protein</fullName>
    </submittedName>
</protein>
<dbReference type="PROSITE" id="PS50253">
    <property type="entry name" value="COX3"/>
    <property type="match status" value="1"/>
</dbReference>
<evidence type="ECO:0000256" key="6">
    <source>
        <dbReference type="RuleBase" id="RU003376"/>
    </source>
</evidence>
<dbReference type="GO" id="GO:0005886">
    <property type="term" value="C:plasma membrane"/>
    <property type="evidence" value="ECO:0007669"/>
    <property type="project" value="UniProtKB-SubCell"/>
</dbReference>
<evidence type="ECO:0000256" key="5">
    <source>
        <dbReference type="ARBA" id="ARBA00023136"/>
    </source>
</evidence>
<dbReference type="Pfam" id="PF00510">
    <property type="entry name" value="COX3"/>
    <property type="match status" value="1"/>
</dbReference>
<name>A0A5Q0CHU3_9HYPH</name>
<feature type="transmembrane region" description="Helical" evidence="7">
    <location>
        <begin position="87"/>
        <end position="106"/>
    </location>
</feature>
<evidence type="ECO:0000256" key="2">
    <source>
        <dbReference type="ARBA" id="ARBA00010581"/>
    </source>
</evidence>
<dbReference type="OrthoDB" id="9810850at2"/>
<evidence type="ECO:0000313" key="9">
    <source>
        <dbReference type="EMBL" id="QFY64037.1"/>
    </source>
</evidence>
<feature type="transmembrane region" description="Helical" evidence="7">
    <location>
        <begin position="58"/>
        <end position="81"/>
    </location>
</feature>
<keyword evidence="3 6" id="KW-0812">Transmembrane</keyword>
<feature type="transmembrane region" description="Helical" evidence="7">
    <location>
        <begin position="127"/>
        <end position="152"/>
    </location>
</feature>
<dbReference type="RefSeq" id="WP_153273959.1">
    <property type="nucleotide sequence ID" value="NZ_CP043499.1"/>
</dbReference>
<dbReference type="EMBL" id="CP043499">
    <property type="protein sequence ID" value="QFY64037.1"/>
    <property type="molecule type" value="Genomic_DNA"/>
</dbReference>
<keyword evidence="9" id="KW-0614">Plasmid</keyword>
<evidence type="ECO:0000259" key="8">
    <source>
        <dbReference type="PROSITE" id="PS50253"/>
    </source>
</evidence>
<comment type="subcellular location">
    <subcellularLocation>
        <location evidence="6">Cell membrane</location>
        <topology evidence="6">Multi-pass membrane protein</topology>
    </subcellularLocation>
    <subcellularLocation>
        <location evidence="1">Membrane</location>
        <topology evidence="1">Multi-pass membrane protein</topology>
    </subcellularLocation>
</comment>
<dbReference type="InterPro" id="IPR013833">
    <property type="entry name" value="Cyt_c_oxidase_su3_a-hlx"/>
</dbReference>
<evidence type="ECO:0000256" key="1">
    <source>
        <dbReference type="ARBA" id="ARBA00004141"/>
    </source>
</evidence>
<keyword evidence="5 7" id="KW-0472">Membrane</keyword>
<dbReference type="GO" id="GO:0004129">
    <property type="term" value="F:cytochrome-c oxidase activity"/>
    <property type="evidence" value="ECO:0007669"/>
    <property type="project" value="InterPro"/>
</dbReference>
<dbReference type="PANTHER" id="PTHR11403">
    <property type="entry name" value="CYTOCHROME C OXIDASE SUBUNIT III"/>
    <property type="match status" value="1"/>
</dbReference>
<dbReference type="InterPro" id="IPR035973">
    <property type="entry name" value="Cyt_c_oxidase_su3-like_sf"/>
</dbReference>
<feature type="transmembrane region" description="Helical" evidence="7">
    <location>
        <begin position="20"/>
        <end position="46"/>
    </location>
</feature>
<geneLocation type="plasmid" evidence="9 10">
    <name>unnamed</name>
</geneLocation>
<feature type="transmembrane region" description="Helical" evidence="7">
    <location>
        <begin position="164"/>
        <end position="181"/>
    </location>
</feature>
<evidence type="ECO:0000256" key="3">
    <source>
        <dbReference type="ARBA" id="ARBA00022692"/>
    </source>
</evidence>
<gene>
    <name evidence="9" type="ORF">FZ934_20390</name>
</gene>
<dbReference type="GO" id="GO:0019646">
    <property type="term" value="P:aerobic electron transport chain"/>
    <property type="evidence" value="ECO:0007669"/>
    <property type="project" value="InterPro"/>
</dbReference>
<sequence>MTLIADTSEETAIEEANDDLLVWILAWSELAAFGALLVAFVVVSWLHPEEVAAGRARMTLVVPAFNTAILLLSGWAAAVAATPVPLLKRRIALCAASAGGLLFVALKLYEYSLEGASLLSDDAFSTLYILMTGFHLVHVLFGSLVLALLARFPSPQNVHLMTTLWHVIDIVWLVMFPIVYLI</sequence>
<dbReference type="InterPro" id="IPR024791">
    <property type="entry name" value="Cyt_c/ubiquinol_Oxase_su3"/>
</dbReference>
<dbReference type="SUPFAM" id="SSF81452">
    <property type="entry name" value="Cytochrome c oxidase subunit III-like"/>
    <property type="match status" value="1"/>
</dbReference>
<reference evidence="9 10" key="1">
    <citation type="submission" date="2019-08" db="EMBL/GenBank/DDBJ databases">
        <title>Prosopis cineraria nodule microbiome.</title>
        <authorList>
            <person name="Ali R."/>
            <person name="Chaluvadi S.R."/>
            <person name="Wang X."/>
        </authorList>
    </citation>
    <scope>NUCLEOTIDE SEQUENCE [LARGE SCALE GENOMIC DNA]</scope>
    <source>
        <strain evidence="9 10">BG7</strain>
        <plasmid evidence="9 10">unnamed</plasmid>
    </source>
</reference>
<feature type="domain" description="Heme-copper oxidase subunit III family profile" evidence="8">
    <location>
        <begin position="1"/>
        <end position="182"/>
    </location>
</feature>
<dbReference type="InterPro" id="IPR000298">
    <property type="entry name" value="Cyt_c_oxidase-like_su3"/>
</dbReference>
<dbReference type="Gene3D" id="1.20.120.80">
    <property type="entry name" value="Cytochrome c oxidase, subunit III, four-helix bundle"/>
    <property type="match status" value="1"/>
</dbReference>
<dbReference type="Proteomes" id="UP000326881">
    <property type="component" value="Plasmid unnamed"/>
</dbReference>
<accession>A0A5Q0CHU3</accession>